<dbReference type="InterPro" id="IPR004307">
    <property type="entry name" value="TspO_MBR"/>
</dbReference>
<feature type="transmembrane region" description="Helical" evidence="6">
    <location>
        <begin position="54"/>
        <end position="73"/>
    </location>
</feature>
<comment type="similarity">
    <text evidence="2">Belongs to the TspO/BZRP family.</text>
</comment>
<keyword evidence="4 6" id="KW-1133">Transmembrane helix</keyword>
<organism evidence="7 8">
    <name type="scientific">Thermosipho africanus (strain TCF52B)</name>
    <dbReference type="NCBI Taxonomy" id="484019"/>
    <lineage>
        <taxon>Bacteria</taxon>
        <taxon>Thermotogati</taxon>
        <taxon>Thermotogota</taxon>
        <taxon>Thermotogae</taxon>
        <taxon>Thermotogales</taxon>
        <taxon>Fervidobacteriaceae</taxon>
        <taxon>Thermosipho</taxon>
    </lineage>
</organism>
<evidence type="ECO:0000256" key="5">
    <source>
        <dbReference type="ARBA" id="ARBA00023136"/>
    </source>
</evidence>
<dbReference type="EMBL" id="CP001185">
    <property type="protein sequence ID" value="ACJ76384.1"/>
    <property type="molecule type" value="Genomic_DNA"/>
</dbReference>
<dbReference type="RefSeq" id="WP_012580510.1">
    <property type="nucleotide sequence ID" value="NC_011653.1"/>
</dbReference>
<gene>
    <name evidence="7" type="ordered locus">THA_1962</name>
</gene>
<dbReference type="PIRSF" id="PIRSF005859">
    <property type="entry name" value="PBR"/>
    <property type="match status" value="1"/>
</dbReference>
<dbReference type="Proteomes" id="UP000002453">
    <property type="component" value="Chromosome"/>
</dbReference>
<keyword evidence="5 6" id="KW-0472">Membrane</keyword>
<keyword evidence="8" id="KW-1185">Reference proteome</keyword>
<evidence type="ECO:0000256" key="2">
    <source>
        <dbReference type="ARBA" id="ARBA00007524"/>
    </source>
</evidence>
<reference evidence="7 8" key="1">
    <citation type="journal article" date="2009" name="J. Bacteriol.">
        <title>The genome of Thermosipho africanus TCF52B: lateral genetic connections to the Firmicutes and Archaea.</title>
        <authorList>
            <person name="Nesboe C.L."/>
            <person name="Bapteste E."/>
            <person name="Curtis B."/>
            <person name="Dahle H."/>
            <person name="Lopez P."/>
            <person name="Macleod D."/>
            <person name="Dlutek M."/>
            <person name="Bowman S."/>
            <person name="Zhaxybayeva O."/>
            <person name="Birkeland N.-K."/>
            <person name="Doolittle W.F."/>
        </authorList>
    </citation>
    <scope>NUCLEOTIDE SEQUENCE [LARGE SCALE GENOMIC DNA]</scope>
    <source>
        <strain evidence="7 8">TCF52B</strain>
    </source>
</reference>
<protein>
    <submittedName>
        <fullName evidence="7">Integral membrane protein</fullName>
    </submittedName>
</protein>
<evidence type="ECO:0000256" key="1">
    <source>
        <dbReference type="ARBA" id="ARBA00004141"/>
    </source>
</evidence>
<comment type="subcellular location">
    <subcellularLocation>
        <location evidence="1">Membrane</location>
        <topology evidence="1">Multi-pass membrane protein</topology>
    </subcellularLocation>
</comment>
<sequence>MVKKTTNCPHKISKFIASVVGVSLIGVIILFLIKKPFNTWYVYLNKPFFSPPDWMFTSVWTGIAILIGLSLFFAWEENFGRKKNLAIGIFIIQIILNISWFLVFFNLKNLLMAFFIDLILFIVLLFNTIVFYKINKTTGRLLIPYLLWVGYFTFVNLGLYVLN</sequence>
<dbReference type="OrthoDB" id="9795496at2"/>
<evidence type="ECO:0000256" key="4">
    <source>
        <dbReference type="ARBA" id="ARBA00022989"/>
    </source>
</evidence>
<dbReference type="AlphaFoldDB" id="B7IEF7"/>
<feature type="transmembrane region" description="Helical" evidence="6">
    <location>
        <begin position="85"/>
        <end position="105"/>
    </location>
</feature>
<proteinExistence type="inferred from homology"/>
<dbReference type="Gene3D" id="1.20.1260.100">
    <property type="entry name" value="TspO/MBR protein"/>
    <property type="match status" value="1"/>
</dbReference>
<dbReference type="CDD" id="cd15904">
    <property type="entry name" value="TSPO_MBR"/>
    <property type="match status" value="1"/>
</dbReference>
<dbReference type="eggNOG" id="COG3476">
    <property type="taxonomic scope" value="Bacteria"/>
</dbReference>
<dbReference type="FunFam" id="1.20.1260.100:FF:000001">
    <property type="entry name" value="translocator protein 2"/>
    <property type="match status" value="1"/>
</dbReference>
<dbReference type="PANTHER" id="PTHR10057">
    <property type="entry name" value="PERIPHERAL-TYPE BENZODIAZEPINE RECEPTOR"/>
    <property type="match status" value="1"/>
</dbReference>
<name>B7IEF7_THEAB</name>
<dbReference type="PANTHER" id="PTHR10057:SF0">
    <property type="entry name" value="TRANSLOCATOR PROTEIN"/>
    <property type="match status" value="1"/>
</dbReference>
<evidence type="ECO:0000313" key="8">
    <source>
        <dbReference type="Proteomes" id="UP000002453"/>
    </source>
</evidence>
<dbReference type="Pfam" id="PF03073">
    <property type="entry name" value="TspO_MBR"/>
    <property type="match status" value="1"/>
</dbReference>
<evidence type="ECO:0000256" key="6">
    <source>
        <dbReference type="SAM" id="Phobius"/>
    </source>
</evidence>
<dbReference type="GO" id="GO:0016020">
    <property type="term" value="C:membrane"/>
    <property type="evidence" value="ECO:0007669"/>
    <property type="project" value="UniProtKB-SubCell"/>
</dbReference>
<feature type="transmembrane region" description="Helical" evidence="6">
    <location>
        <begin position="111"/>
        <end position="130"/>
    </location>
</feature>
<accession>B7IEF7</accession>
<dbReference type="GO" id="GO:0033013">
    <property type="term" value="P:tetrapyrrole metabolic process"/>
    <property type="evidence" value="ECO:0007669"/>
    <property type="project" value="UniProtKB-ARBA"/>
</dbReference>
<evidence type="ECO:0000313" key="7">
    <source>
        <dbReference type="EMBL" id="ACJ76384.1"/>
    </source>
</evidence>
<keyword evidence="3 6" id="KW-0812">Transmembrane</keyword>
<dbReference type="HOGENOM" id="CLU_091805_2_0_0"/>
<feature type="transmembrane region" description="Helical" evidence="6">
    <location>
        <begin position="12"/>
        <end position="34"/>
    </location>
</feature>
<evidence type="ECO:0000256" key="3">
    <source>
        <dbReference type="ARBA" id="ARBA00022692"/>
    </source>
</evidence>
<dbReference type="InterPro" id="IPR038330">
    <property type="entry name" value="TspO/MBR-related_sf"/>
</dbReference>
<dbReference type="KEGG" id="taf:THA_1962"/>
<feature type="transmembrane region" description="Helical" evidence="6">
    <location>
        <begin position="142"/>
        <end position="162"/>
    </location>
</feature>